<dbReference type="InterPro" id="IPR041542">
    <property type="entry name" value="GH43_C2"/>
</dbReference>
<evidence type="ECO:0000256" key="2">
    <source>
        <dbReference type="ARBA" id="ARBA00022801"/>
    </source>
</evidence>
<dbReference type="PANTHER" id="PTHR42812:SF2">
    <property type="entry name" value="XYLOSIDASE_ARABINOSIDASE"/>
    <property type="match status" value="1"/>
</dbReference>
<dbReference type="Proteomes" id="UP001193734">
    <property type="component" value="Unassembled WGS sequence"/>
</dbReference>
<name>A0ABX2AWM2_9BACT</name>
<keyword evidence="5" id="KW-0732">Signal</keyword>
<dbReference type="SUPFAM" id="SSF75005">
    <property type="entry name" value="Arabinanase/levansucrase/invertase"/>
    <property type="match status" value="1"/>
</dbReference>
<keyword evidence="2 4" id="KW-0378">Hydrolase</keyword>
<dbReference type="InterPro" id="IPR023296">
    <property type="entry name" value="Glyco_hydro_beta-prop_sf"/>
</dbReference>
<feature type="domain" description="Beta-xylosidase C-terminal Concanavalin A-like" evidence="6">
    <location>
        <begin position="310"/>
        <end position="482"/>
    </location>
</feature>
<dbReference type="Pfam" id="PF17851">
    <property type="entry name" value="GH43_C2"/>
    <property type="match status" value="1"/>
</dbReference>
<dbReference type="Gene3D" id="2.115.10.20">
    <property type="entry name" value="Glycosyl hydrolase domain, family 43"/>
    <property type="match status" value="1"/>
</dbReference>
<evidence type="ECO:0000256" key="1">
    <source>
        <dbReference type="ARBA" id="ARBA00009865"/>
    </source>
</evidence>
<evidence type="ECO:0000259" key="6">
    <source>
        <dbReference type="Pfam" id="PF17851"/>
    </source>
</evidence>
<proteinExistence type="inferred from homology"/>
<gene>
    <name evidence="7" type="ORF">HPS55_08340</name>
</gene>
<dbReference type="PANTHER" id="PTHR42812">
    <property type="entry name" value="BETA-XYLOSIDASE"/>
    <property type="match status" value="1"/>
</dbReference>
<dbReference type="GeneID" id="82157773"/>
<dbReference type="CDD" id="cd09002">
    <property type="entry name" value="GH43_XYL-like"/>
    <property type="match status" value="1"/>
</dbReference>
<dbReference type="Pfam" id="PF04616">
    <property type="entry name" value="Glyco_hydro_43"/>
    <property type="match status" value="1"/>
</dbReference>
<comment type="caution">
    <text evidence="7">The sequence shown here is derived from an EMBL/GenBank/DDBJ whole genome shotgun (WGS) entry which is preliminary data.</text>
</comment>
<evidence type="ECO:0000256" key="3">
    <source>
        <dbReference type="ARBA" id="ARBA00023295"/>
    </source>
</evidence>
<evidence type="ECO:0000256" key="5">
    <source>
        <dbReference type="SAM" id="SignalP"/>
    </source>
</evidence>
<evidence type="ECO:0000256" key="4">
    <source>
        <dbReference type="RuleBase" id="RU361187"/>
    </source>
</evidence>
<sequence>MRKLLLSFALLWASLSISAVPFPKVLLAGDYPDPTILRDGDDYYMTHSPFYYAPGFLIWHSRDLQNWEPVCRAVPEYTGSAMAPDLVKHGGRYYIYFPSAGTNWVSWADDIRGPWSKPVDLKVRGIDPGHVADRDGNRYLFVNNGEVIALTPDGLATVGEKKTVYDGWKYPKHWKTEGMYLESPKLIYHDGYYYMTSAQGGTAGPPTSHMVVSARSRNIEGPWENSPYNPIVHTYTADDNWWSKGHGTIIDDADGNWWVVYHAYLNGYHTLGRSTLIEPIAWTSDGWFRTLSDAQFPKADNPTPDGMVLSDGFDGSSLGLQWTLWGESGKGTLVFGNSSVTVKAKGKTPADSRLLLVTPQHKNYTVQTEITIGKGSTAGLLLYYSDKAFAGLTSDGSQLFIYSSSTERKVLPCKLGRHMFVRLHNRANTLAIGISHDGNSWQTVAEGIDVSQFHHNNHGGFYALRPALSVSGKGKSVFHDFKYSDAVPSEKDMSAYLMVFHHDDTHSLHMAVSRMA</sequence>
<dbReference type="EMBL" id="JABKKE010000012">
    <property type="protein sequence ID" value="NPE14333.1"/>
    <property type="molecule type" value="Genomic_DNA"/>
</dbReference>
<dbReference type="Gene3D" id="2.60.120.200">
    <property type="match status" value="1"/>
</dbReference>
<dbReference type="InterPro" id="IPR013320">
    <property type="entry name" value="ConA-like_dom_sf"/>
</dbReference>
<dbReference type="InterPro" id="IPR006710">
    <property type="entry name" value="Glyco_hydro_43"/>
</dbReference>
<dbReference type="InterPro" id="IPR051795">
    <property type="entry name" value="Glycosyl_Hydrlase_43"/>
</dbReference>
<organism evidence="7 8">
    <name type="scientific">Xylanibacter rodentium</name>
    <dbReference type="NCBI Taxonomy" id="2736289"/>
    <lineage>
        <taxon>Bacteria</taxon>
        <taxon>Pseudomonadati</taxon>
        <taxon>Bacteroidota</taxon>
        <taxon>Bacteroidia</taxon>
        <taxon>Bacteroidales</taxon>
        <taxon>Prevotellaceae</taxon>
        <taxon>Xylanibacter</taxon>
    </lineage>
</organism>
<keyword evidence="3 4" id="KW-0326">Glycosidase</keyword>
<dbReference type="RefSeq" id="WP_172177349.1">
    <property type="nucleotide sequence ID" value="NZ_CASGIA010000010.1"/>
</dbReference>
<reference evidence="7 8" key="1">
    <citation type="submission" date="2020-05" db="EMBL/GenBank/DDBJ databases">
        <title>Distinct polysaccharide utilization as determinants for interspecies competition between intestinal Prevotella spp.</title>
        <authorList>
            <person name="Galvez E.J.C."/>
            <person name="Iljazovic A."/>
            <person name="Strowig T."/>
        </authorList>
    </citation>
    <scope>NUCLEOTIDE SEQUENCE [LARGE SCALE GENOMIC DNA]</scope>
    <source>
        <strain evidence="7 8">PROD</strain>
    </source>
</reference>
<dbReference type="SUPFAM" id="SSF49899">
    <property type="entry name" value="Concanavalin A-like lectins/glucanases"/>
    <property type="match status" value="1"/>
</dbReference>
<comment type="similarity">
    <text evidence="1 4">Belongs to the glycosyl hydrolase 43 family.</text>
</comment>
<evidence type="ECO:0000313" key="8">
    <source>
        <dbReference type="Proteomes" id="UP001193734"/>
    </source>
</evidence>
<keyword evidence="8" id="KW-1185">Reference proteome</keyword>
<evidence type="ECO:0000313" key="7">
    <source>
        <dbReference type="EMBL" id="NPE14333.1"/>
    </source>
</evidence>
<feature type="signal peptide" evidence="5">
    <location>
        <begin position="1"/>
        <end position="19"/>
    </location>
</feature>
<accession>A0ABX2AWM2</accession>
<feature type="chain" id="PRO_5045775428" evidence="5">
    <location>
        <begin position="20"/>
        <end position="516"/>
    </location>
</feature>
<protein>
    <submittedName>
        <fullName evidence="7">Family 43 glycosylhydrolase</fullName>
    </submittedName>
</protein>